<sequence length="856" mass="92877">MEKLNTEDGQLFIKSLARFVRTHEKALANAMQMRRQSRSVDLSSSQSNSAAAASLNGHNTSSSHNNHNNHSHSHNHNHNHNHSQHSHQQSHGVSGRPSTASALAAALSLGTLGFASDSVRPARLTLTPHHLFYLLSRFEELSVPVGPLNIRLENINNETSSAYVSFLSKPQRPRGSAPGGGGGDRDSIHSVSSVRSVMSTMNSFWSSFGLASFTSRDSVSKSEKAKAALEADLKYLYSSFTKIPCLRLAPDHRARLISGYEEFPFDTAVPLHSFKNLSALEIIDVDFRSFFGWDRLAEQLRSLTLKRAQLEDIGDLLTGIVLDDIDKRRRRSSKSQPSPVLGWPSSSSHSHSHSHSHHLNQHQHQHQHHHYSSTAPELGKSLSAPGSPVAEPDFGTSASPKGGTAMLRGDSSEGGARKKHGRAGSISPGGGGRPTSASKPGSSHRHHHHHGHGHHRGQSSKIKRSGSAGVERLLSLERLDLRDNAITDPVELARLTAIPYIREIWISGNPFTKTHSGHRVTIFNLFRQTPGYPEDIFIDNTGPSYSERKQLVERVAEPEAAPVIRKFEQKADSKAEAVPITVSTSGAGGAATTAGTTSVDQELLSPETHVVKPRVSSTSANAGVDVTSPRRKKHHRKRVVGLSAHDTAAVHAAPVTTVPVQPETKFSDGSVVRSQPVPDPFIDNPKSKSKSKPRETMQQQQQQQQEELPVSPTTVRPVTPVPAARTPTPATPAIDDSPKAGTTTSVSTTTTTTEVETPKSRTPFPGLDNIDWDVSGDLYRQRLEALKHEVGTNWLTVLGDDNLGWTTNTTTTTTKNINLHPQTPEFHHPPAAPIRPPPPMARTSSQIIVTGGRALG</sequence>
<keyword evidence="7" id="KW-1185">Reference proteome</keyword>
<comment type="subcellular location">
    <subcellularLocation>
        <location evidence="1">Cytoplasm</location>
    </subcellularLocation>
</comment>
<feature type="compositionally biased region" description="Basic residues" evidence="5">
    <location>
        <begin position="67"/>
        <end position="85"/>
    </location>
</feature>
<organism evidence="6 7">
    <name type="scientific">Trichophyton tonsurans (strain CBS 112818)</name>
    <name type="common">Scalp ringworm fungus</name>
    <dbReference type="NCBI Taxonomy" id="647933"/>
    <lineage>
        <taxon>Eukaryota</taxon>
        <taxon>Fungi</taxon>
        <taxon>Dikarya</taxon>
        <taxon>Ascomycota</taxon>
        <taxon>Pezizomycotina</taxon>
        <taxon>Eurotiomycetes</taxon>
        <taxon>Eurotiomycetidae</taxon>
        <taxon>Onygenales</taxon>
        <taxon>Arthrodermataceae</taxon>
        <taxon>Trichophyton</taxon>
    </lineage>
</organism>
<keyword evidence="3" id="KW-0433">Leucine-rich repeat</keyword>
<reference evidence="7" key="1">
    <citation type="journal article" date="2012" name="MBio">
        <title>Comparative genome analysis of Trichophyton rubrum and related dermatophytes reveals candidate genes involved in infection.</title>
        <authorList>
            <person name="Martinez D.A."/>
            <person name="Oliver B.G."/>
            <person name="Graeser Y."/>
            <person name="Goldberg J.M."/>
            <person name="Li W."/>
            <person name="Martinez-Rossi N.M."/>
            <person name="Monod M."/>
            <person name="Shelest E."/>
            <person name="Barton R.C."/>
            <person name="Birch E."/>
            <person name="Brakhage A.A."/>
            <person name="Chen Z."/>
            <person name="Gurr S.J."/>
            <person name="Heiman D."/>
            <person name="Heitman J."/>
            <person name="Kosti I."/>
            <person name="Rossi A."/>
            <person name="Saif S."/>
            <person name="Samalova M."/>
            <person name="Saunders C.W."/>
            <person name="Shea T."/>
            <person name="Summerbell R.C."/>
            <person name="Xu J."/>
            <person name="Young S."/>
            <person name="Zeng Q."/>
            <person name="Birren B.W."/>
            <person name="Cuomo C.A."/>
            <person name="White T.C."/>
        </authorList>
    </citation>
    <scope>NUCLEOTIDE SEQUENCE [LARGE SCALE GENOMIC DNA]</scope>
    <source>
        <strain evidence="7">CBS 112818</strain>
    </source>
</reference>
<evidence type="ECO:0000256" key="2">
    <source>
        <dbReference type="ARBA" id="ARBA00022490"/>
    </source>
</evidence>
<evidence type="ECO:0000256" key="4">
    <source>
        <dbReference type="ARBA" id="ARBA00022737"/>
    </source>
</evidence>
<evidence type="ECO:0000313" key="7">
    <source>
        <dbReference type="Proteomes" id="UP000009172"/>
    </source>
</evidence>
<feature type="region of interest" description="Disordered" evidence="5">
    <location>
        <begin position="328"/>
        <end position="467"/>
    </location>
</feature>
<dbReference type="OrthoDB" id="676979at2759"/>
<dbReference type="EMBL" id="GG698517">
    <property type="protein sequence ID" value="EGD99055.1"/>
    <property type="molecule type" value="Genomic_DNA"/>
</dbReference>
<dbReference type="HOGENOM" id="CLU_009538_0_0_1"/>
<evidence type="ECO:0000256" key="1">
    <source>
        <dbReference type="ARBA" id="ARBA00004496"/>
    </source>
</evidence>
<dbReference type="Gene3D" id="3.80.10.10">
    <property type="entry name" value="Ribonuclease Inhibitor"/>
    <property type="match status" value="1"/>
</dbReference>
<feature type="region of interest" description="Disordered" evidence="5">
    <location>
        <begin position="653"/>
        <end position="768"/>
    </location>
</feature>
<evidence type="ECO:0000313" key="6">
    <source>
        <dbReference type="EMBL" id="EGD99055.1"/>
    </source>
</evidence>
<dbReference type="Proteomes" id="UP000009172">
    <property type="component" value="Unassembled WGS sequence"/>
</dbReference>
<feature type="region of interest" description="Disordered" evidence="5">
    <location>
        <begin position="168"/>
        <end position="188"/>
    </location>
</feature>
<accession>F2S656</accession>
<feature type="compositionally biased region" description="Basic residues" evidence="5">
    <location>
        <begin position="350"/>
        <end position="371"/>
    </location>
</feature>
<dbReference type="PANTHER" id="PTHR15454:SF69">
    <property type="entry name" value="SERINE_THREONINE-PROTEIN KINASE 11-INTERACTING PROTEIN"/>
    <property type="match status" value="1"/>
</dbReference>
<dbReference type="InterPro" id="IPR001611">
    <property type="entry name" value="Leu-rich_rpt"/>
</dbReference>
<dbReference type="PROSITE" id="PS51450">
    <property type="entry name" value="LRR"/>
    <property type="match status" value="1"/>
</dbReference>
<keyword evidence="4" id="KW-0677">Repeat</keyword>
<feature type="region of interest" description="Disordered" evidence="5">
    <location>
        <begin position="31"/>
        <end position="99"/>
    </location>
</feature>
<dbReference type="PANTHER" id="PTHR15454">
    <property type="entry name" value="NISCHARIN RELATED"/>
    <property type="match status" value="1"/>
</dbReference>
<feature type="compositionally biased region" description="Low complexity" evidence="5">
    <location>
        <begin position="334"/>
        <end position="349"/>
    </location>
</feature>
<keyword evidence="2" id="KW-0963">Cytoplasm</keyword>
<feature type="compositionally biased region" description="Low complexity" evidence="5">
    <location>
        <begin position="698"/>
        <end position="733"/>
    </location>
</feature>
<proteinExistence type="predicted"/>
<evidence type="ECO:0000256" key="5">
    <source>
        <dbReference type="SAM" id="MobiDB-lite"/>
    </source>
</evidence>
<dbReference type="GO" id="GO:0005737">
    <property type="term" value="C:cytoplasm"/>
    <property type="evidence" value="ECO:0007669"/>
    <property type="project" value="UniProtKB-SubCell"/>
</dbReference>
<gene>
    <name evidence="6" type="ORF">TESG_06414</name>
</gene>
<protein>
    <submittedName>
        <fullName evidence="6">Leucine rich repeat domain-containing protein</fullName>
    </submittedName>
</protein>
<name>F2S656_TRIT1</name>
<feature type="region of interest" description="Disordered" evidence="5">
    <location>
        <begin position="616"/>
        <end position="638"/>
    </location>
</feature>
<feature type="compositionally biased region" description="Low complexity" evidence="5">
    <location>
        <begin position="39"/>
        <end position="54"/>
    </location>
</feature>
<dbReference type="InterPro" id="IPR032675">
    <property type="entry name" value="LRR_dom_sf"/>
</dbReference>
<feature type="compositionally biased region" description="Basic residues" evidence="5">
    <location>
        <begin position="442"/>
        <end position="464"/>
    </location>
</feature>
<evidence type="ECO:0000256" key="3">
    <source>
        <dbReference type="ARBA" id="ARBA00022614"/>
    </source>
</evidence>
<dbReference type="SUPFAM" id="SSF52058">
    <property type="entry name" value="L domain-like"/>
    <property type="match status" value="1"/>
</dbReference>
<dbReference type="AlphaFoldDB" id="F2S656"/>
<feature type="compositionally biased region" description="Low complexity" evidence="5">
    <location>
        <begin position="742"/>
        <end position="755"/>
    </location>
</feature>
<feature type="compositionally biased region" description="Basic residues" evidence="5">
    <location>
        <begin position="629"/>
        <end position="638"/>
    </location>
</feature>
<feature type="compositionally biased region" description="Low complexity" evidence="5">
    <location>
        <begin position="653"/>
        <end position="664"/>
    </location>
</feature>